<evidence type="ECO:0000256" key="1">
    <source>
        <dbReference type="SAM" id="MobiDB-lite"/>
    </source>
</evidence>
<name>A0A4Z2H6B7_9TELE</name>
<accession>A0A4Z2H6B7</accession>
<dbReference type="AlphaFoldDB" id="A0A4Z2H6B7"/>
<keyword evidence="3" id="KW-1185">Reference proteome</keyword>
<reference evidence="2 3" key="1">
    <citation type="submission" date="2019-03" db="EMBL/GenBank/DDBJ databases">
        <title>First draft genome of Liparis tanakae, snailfish: a comprehensive survey of snailfish specific genes.</title>
        <authorList>
            <person name="Kim W."/>
            <person name="Song I."/>
            <person name="Jeong J.-H."/>
            <person name="Kim D."/>
            <person name="Kim S."/>
            <person name="Ryu S."/>
            <person name="Song J.Y."/>
            <person name="Lee S.K."/>
        </authorList>
    </citation>
    <scope>NUCLEOTIDE SEQUENCE [LARGE SCALE GENOMIC DNA]</scope>
    <source>
        <tissue evidence="2">Muscle</tissue>
    </source>
</reference>
<evidence type="ECO:0000313" key="2">
    <source>
        <dbReference type="EMBL" id="TNN61201.1"/>
    </source>
</evidence>
<evidence type="ECO:0000313" key="3">
    <source>
        <dbReference type="Proteomes" id="UP000314294"/>
    </source>
</evidence>
<gene>
    <name evidence="2" type="ORF">EYF80_028586</name>
</gene>
<feature type="region of interest" description="Disordered" evidence="1">
    <location>
        <begin position="1"/>
        <end position="20"/>
    </location>
</feature>
<sequence>MTRMLRVHKESPQSTFNATGAGGRHVAFTAGKCPPPPPGTENRHTALMKDPRDWTRKSTESPALRMASTACSWLASLRSTPHTLDRVPLCAAGLSGLMCLTKTPLIISPLLSLRPMPLPPMMLRPRDWPGARVSRTLQHKARYYGAVDPSHSVGEGGG</sequence>
<organism evidence="2 3">
    <name type="scientific">Liparis tanakae</name>
    <name type="common">Tanaka's snailfish</name>
    <dbReference type="NCBI Taxonomy" id="230148"/>
    <lineage>
        <taxon>Eukaryota</taxon>
        <taxon>Metazoa</taxon>
        <taxon>Chordata</taxon>
        <taxon>Craniata</taxon>
        <taxon>Vertebrata</taxon>
        <taxon>Euteleostomi</taxon>
        <taxon>Actinopterygii</taxon>
        <taxon>Neopterygii</taxon>
        <taxon>Teleostei</taxon>
        <taxon>Neoteleostei</taxon>
        <taxon>Acanthomorphata</taxon>
        <taxon>Eupercaria</taxon>
        <taxon>Perciformes</taxon>
        <taxon>Cottioidei</taxon>
        <taxon>Cottales</taxon>
        <taxon>Liparidae</taxon>
        <taxon>Liparis</taxon>
    </lineage>
</organism>
<dbReference type="Proteomes" id="UP000314294">
    <property type="component" value="Unassembled WGS sequence"/>
</dbReference>
<feature type="compositionally biased region" description="Basic and acidic residues" evidence="1">
    <location>
        <begin position="41"/>
        <end position="59"/>
    </location>
</feature>
<comment type="caution">
    <text evidence="2">The sequence shown here is derived from an EMBL/GenBank/DDBJ whole genome shotgun (WGS) entry which is preliminary data.</text>
</comment>
<protein>
    <submittedName>
        <fullName evidence="2">Uncharacterized protein</fullName>
    </submittedName>
</protein>
<dbReference type="EMBL" id="SRLO01000320">
    <property type="protein sequence ID" value="TNN61201.1"/>
    <property type="molecule type" value="Genomic_DNA"/>
</dbReference>
<proteinExistence type="predicted"/>
<feature type="region of interest" description="Disordered" evidence="1">
    <location>
        <begin position="32"/>
        <end position="61"/>
    </location>
</feature>